<name>A0A1G2MW93_9BACT</name>
<dbReference type="Proteomes" id="UP000177565">
    <property type="component" value="Unassembled WGS sequence"/>
</dbReference>
<dbReference type="AlphaFoldDB" id="A0A1G2MW93"/>
<accession>A0A1G2MW93</accession>
<gene>
    <name evidence="1" type="ORF">A3C06_00635</name>
</gene>
<dbReference type="EMBL" id="MHRQ01000006">
    <property type="protein sequence ID" value="OHA27342.1"/>
    <property type="molecule type" value="Genomic_DNA"/>
</dbReference>
<sequence>MPITLITLSIFPLLAVGAWILDIRFGQCSHCKALAIKHRYTTENTQGRGGVLIVETERCLVPFRHQKVPDHTVE</sequence>
<reference evidence="1 2" key="1">
    <citation type="journal article" date="2016" name="Nat. Commun.">
        <title>Thousands of microbial genomes shed light on interconnected biogeochemical processes in an aquifer system.</title>
        <authorList>
            <person name="Anantharaman K."/>
            <person name="Brown C.T."/>
            <person name="Hug L.A."/>
            <person name="Sharon I."/>
            <person name="Castelle C.J."/>
            <person name="Probst A.J."/>
            <person name="Thomas B.C."/>
            <person name="Singh A."/>
            <person name="Wilkins M.J."/>
            <person name="Karaoz U."/>
            <person name="Brodie E.L."/>
            <person name="Williams K.H."/>
            <person name="Hubbard S.S."/>
            <person name="Banfield J.F."/>
        </authorList>
    </citation>
    <scope>NUCLEOTIDE SEQUENCE [LARGE SCALE GENOMIC DNA]</scope>
</reference>
<proteinExistence type="predicted"/>
<evidence type="ECO:0000313" key="2">
    <source>
        <dbReference type="Proteomes" id="UP000177565"/>
    </source>
</evidence>
<evidence type="ECO:0000313" key="1">
    <source>
        <dbReference type="EMBL" id="OHA27342.1"/>
    </source>
</evidence>
<protein>
    <submittedName>
        <fullName evidence="1">Uncharacterized protein</fullName>
    </submittedName>
</protein>
<organism evidence="1 2">
    <name type="scientific">Candidatus Taylorbacteria bacterium RIFCSPHIGHO2_02_FULL_46_13</name>
    <dbReference type="NCBI Taxonomy" id="1802312"/>
    <lineage>
        <taxon>Bacteria</taxon>
        <taxon>Candidatus Tayloriibacteriota</taxon>
    </lineage>
</organism>
<comment type="caution">
    <text evidence="1">The sequence shown here is derived from an EMBL/GenBank/DDBJ whole genome shotgun (WGS) entry which is preliminary data.</text>
</comment>